<name>A0A8C4MSM6_EQUAS</name>
<dbReference type="InterPro" id="IPR002350">
    <property type="entry name" value="Kazal_dom"/>
</dbReference>
<protein>
    <recommendedName>
        <fullName evidence="5">Kazal-like domain-containing protein</fullName>
    </recommendedName>
</protein>
<keyword evidence="1" id="KW-0646">Protease inhibitor</keyword>
<evidence type="ECO:0000256" key="1">
    <source>
        <dbReference type="ARBA" id="ARBA00022690"/>
    </source>
</evidence>
<feature type="domain" description="Kazal-like" evidence="5">
    <location>
        <begin position="26"/>
        <end position="82"/>
    </location>
</feature>
<organism evidence="6">
    <name type="scientific">Equus asinus asinus</name>
    <dbReference type="NCBI Taxonomy" id="83772"/>
    <lineage>
        <taxon>Eukaryota</taxon>
        <taxon>Metazoa</taxon>
        <taxon>Chordata</taxon>
        <taxon>Craniata</taxon>
        <taxon>Vertebrata</taxon>
        <taxon>Euteleostomi</taxon>
        <taxon>Mammalia</taxon>
        <taxon>Eutheria</taxon>
        <taxon>Laurasiatheria</taxon>
        <taxon>Perissodactyla</taxon>
        <taxon>Equidae</taxon>
        <taxon>Equus</taxon>
    </lineage>
</organism>
<keyword evidence="4" id="KW-0732">Signal</keyword>
<dbReference type="SMART" id="SM00280">
    <property type="entry name" value="KAZAL"/>
    <property type="match status" value="1"/>
</dbReference>
<evidence type="ECO:0000256" key="4">
    <source>
        <dbReference type="SAM" id="SignalP"/>
    </source>
</evidence>
<dbReference type="PRINTS" id="PR00290">
    <property type="entry name" value="KAZALINHBTR"/>
</dbReference>
<dbReference type="OMA" id="EPQCNLY"/>
<feature type="chain" id="PRO_5034329266" description="Kazal-like domain-containing protein" evidence="4">
    <location>
        <begin position="28"/>
        <end position="82"/>
    </location>
</feature>
<keyword evidence="3" id="KW-1015">Disulfide bond</keyword>
<evidence type="ECO:0000313" key="6">
    <source>
        <dbReference type="Ensembl" id="ENSEASP00005030418.1"/>
    </source>
</evidence>
<accession>A0A8C4MSM6</accession>
<dbReference type="Gene3D" id="3.30.60.30">
    <property type="match status" value="1"/>
</dbReference>
<dbReference type="PROSITE" id="PS00282">
    <property type="entry name" value="KAZAL_1"/>
    <property type="match status" value="1"/>
</dbReference>
<dbReference type="CDD" id="cd00104">
    <property type="entry name" value="KAZAL_FS"/>
    <property type="match status" value="1"/>
</dbReference>
<sequence>MSHSLSSSSSLLLLLLIYALIAGILFGISPDCDKYADSKMGCTTEYFPVCGSDGNTYSNVCIFCREVRKRGDQLKFNHYFPC</sequence>
<dbReference type="AlphaFoldDB" id="A0A8C4MSM6"/>
<reference evidence="6" key="1">
    <citation type="submission" date="2023-03" db="UniProtKB">
        <authorList>
            <consortium name="Ensembl"/>
        </authorList>
    </citation>
    <scope>IDENTIFICATION</scope>
</reference>
<feature type="signal peptide" evidence="4">
    <location>
        <begin position="1"/>
        <end position="27"/>
    </location>
</feature>
<dbReference type="Pfam" id="PF00050">
    <property type="entry name" value="Kazal_1"/>
    <property type="match status" value="1"/>
</dbReference>
<dbReference type="PROSITE" id="PS51465">
    <property type="entry name" value="KAZAL_2"/>
    <property type="match status" value="1"/>
</dbReference>
<dbReference type="InterPro" id="IPR001239">
    <property type="entry name" value="Prot_inh_Kazal-m"/>
</dbReference>
<evidence type="ECO:0000256" key="3">
    <source>
        <dbReference type="ARBA" id="ARBA00023157"/>
    </source>
</evidence>
<dbReference type="InterPro" id="IPR036058">
    <property type="entry name" value="Kazal_dom_sf"/>
</dbReference>
<dbReference type="PANTHER" id="PTHR21312">
    <property type="entry name" value="SERINE PROTEASE INHIBITOR"/>
    <property type="match status" value="1"/>
</dbReference>
<dbReference type="Ensembl" id="ENSEAST00005033069.1">
    <property type="protein sequence ID" value="ENSEASP00005030418.1"/>
    <property type="gene ID" value="ENSEASG00005020715.1"/>
</dbReference>
<evidence type="ECO:0000256" key="2">
    <source>
        <dbReference type="ARBA" id="ARBA00022900"/>
    </source>
</evidence>
<dbReference type="PANTHER" id="PTHR21312:SF30">
    <property type="entry name" value="SERINE PROTEASE INHIBITOR KAZAL-TYPE 11-RELATED"/>
    <property type="match status" value="1"/>
</dbReference>
<proteinExistence type="predicted"/>
<keyword evidence="2" id="KW-0722">Serine protease inhibitor</keyword>
<dbReference type="GO" id="GO:0004867">
    <property type="term" value="F:serine-type endopeptidase inhibitor activity"/>
    <property type="evidence" value="ECO:0007669"/>
    <property type="project" value="UniProtKB-KW"/>
</dbReference>
<dbReference type="SUPFAM" id="SSF100895">
    <property type="entry name" value="Kazal-type serine protease inhibitors"/>
    <property type="match status" value="1"/>
</dbReference>
<evidence type="ECO:0000259" key="5">
    <source>
        <dbReference type="PROSITE" id="PS51465"/>
    </source>
</evidence>